<dbReference type="EMBL" id="LFML01000163">
    <property type="protein sequence ID" value="KMO93477.1"/>
    <property type="molecule type" value="Genomic_DNA"/>
</dbReference>
<feature type="chain" id="PRO_5038331187" description="Lipoprotein" evidence="2">
    <location>
        <begin position="21"/>
        <end position="150"/>
    </location>
</feature>
<keyword evidence="4" id="KW-1185">Reference proteome</keyword>
<evidence type="ECO:0000256" key="2">
    <source>
        <dbReference type="SAM" id="SignalP"/>
    </source>
</evidence>
<feature type="region of interest" description="Disordered" evidence="1">
    <location>
        <begin position="129"/>
        <end position="150"/>
    </location>
</feature>
<dbReference type="PATRIC" id="fig|66430.4.peg.1749"/>
<protein>
    <recommendedName>
        <fullName evidence="5">Lipoprotein</fullName>
    </recommendedName>
</protein>
<comment type="caution">
    <text evidence="3">The sequence shown here is derived from an EMBL/GenBank/DDBJ whole genome shotgun (WGS) entry which is preliminary data.</text>
</comment>
<evidence type="ECO:0008006" key="5">
    <source>
        <dbReference type="Google" id="ProtNLM"/>
    </source>
</evidence>
<organism evidence="3 4">
    <name type="scientific">Streptomyces roseus</name>
    <dbReference type="NCBI Taxonomy" id="66430"/>
    <lineage>
        <taxon>Bacteria</taxon>
        <taxon>Bacillati</taxon>
        <taxon>Actinomycetota</taxon>
        <taxon>Actinomycetes</taxon>
        <taxon>Kitasatosporales</taxon>
        <taxon>Streptomycetaceae</taxon>
        <taxon>Streptomyces</taxon>
    </lineage>
</organism>
<proteinExistence type="predicted"/>
<name>A0A0J6XGZ7_9ACTN</name>
<reference evidence="3 4" key="1">
    <citation type="submission" date="2015-06" db="EMBL/GenBank/DDBJ databases">
        <title>Recapitulation of the evolution of biosynthetic gene clusters reveals hidden chemical diversity on bacterial genomes.</title>
        <authorList>
            <person name="Cruz-Morales P."/>
            <person name="Martinez-Guerrero C."/>
            <person name="Morales-Escalante M.A."/>
            <person name="Yanez-Guerra L.A."/>
            <person name="Kopp J.F."/>
            <person name="Feldmann J."/>
            <person name="Ramos-Aboites H.E."/>
            <person name="Barona-Gomez F."/>
        </authorList>
    </citation>
    <scope>NUCLEOTIDE SEQUENCE [LARGE SCALE GENOMIC DNA]</scope>
    <source>
        <strain evidence="3 4">ATCC 31245</strain>
    </source>
</reference>
<evidence type="ECO:0000313" key="4">
    <source>
        <dbReference type="Proteomes" id="UP000035932"/>
    </source>
</evidence>
<sequence>MPWRAAAWPALAAVCVLAVAGCAGSSRTEEDYRLKAANTAEAAASAVGTARLATEAAGRGNTTSAYASVLLGEAEKDLAGAEQAFTSRQPPDANADRIRGEVTDALSAAGDAMTAARIAARRGESTALAGHTPALAKAQDQLERLEERLS</sequence>
<feature type="compositionally biased region" description="Basic and acidic residues" evidence="1">
    <location>
        <begin position="140"/>
        <end position="150"/>
    </location>
</feature>
<keyword evidence="2" id="KW-0732">Signal</keyword>
<dbReference type="Proteomes" id="UP000035932">
    <property type="component" value="Unassembled WGS sequence"/>
</dbReference>
<gene>
    <name evidence="3" type="ORF">ACS04_34920</name>
</gene>
<evidence type="ECO:0000256" key="1">
    <source>
        <dbReference type="SAM" id="MobiDB-lite"/>
    </source>
</evidence>
<dbReference type="STRING" id="66430.ACS04_34920"/>
<evidence type="ECO:0000313" key="3">
    <source>
        <dbReference type="EMBL" id="KMO93477.1"/>
    </source>
</evidence>
<accession>A0A0J6XGZ7</accession>
<dbReference type="PROSITE" id="PS51257">
    <property type="entry name" value="PROKAR_LIPOPROTEIN"/>
    <property type="match status" value="1"/>
</dbReference>
<feature type="signal peptide" evidence="2">
    <location>
        <begin position="1"/>
        <end position="20"/>
    </location>
</feature>
<dbReference type="AlphaFoldDB" id="A0A0J6XGZ7"/>